<evidence type="ECO:0000313" key="3">
    <source>
        <dbReference type="EMBL" id="KAJ5740925.1"/>
    </source>
</evidence>
<evidence type="ECO:0000256" key="2">
    <source>
        <dbReference type="SAM" id="MobiDB-lite"/>
    </source>
</evidence>
<evidence type="ECO:0000313" key="4">
    <source>
        <dbReference type="Proteomes" id="UP001215712"/>
    </source>
</evidence>
<proteinExistence type="predicted"/>
<comment type="caution">
    <text evidence="3">The sequence shown here is derived from an EMBL/GenBank/DDBJ whole genome shotgun (WGS) entry which is preliminary data.</text>
</comment>
<dbReference type="Proteomes" id="UP001215712">
    <property type="component" value="Unassembled WGS sequence"/>
</dbReference>
<feature type="coiled-coil region" evidence="1">
    <location>
        <begin position="51"/>
        <end position="205"/>
    </location>
</feature>
<sequence length="540" mass="60877">MSTTQTKTQTAPVSVKVEPSNDLLKNKFLGLLNQLTSDPDFQKASATYSQVKEQQEQIRIRDEQLTKLQHEMNVLKEKELVTISQLSEVNQTLTTQKDAARKQNEVLKKEATEREKASSAMTRQIQKLQEQVKAQLSETEKKDLEIKAMEKKHNIYHDTLQKELKKREVSIQGLEATNANLTTHLDAEKKKSGSLEKEKKSLDQTVKSTQCQLEKFNAFVVKSPQVEEHLLVNNFLSLWEFAAKELWVVLQQDLSVESLRNDALWNQFKSDSNAAIRDSTHGQSIPLCASNSDSAKGMRLAVILAILSREIDKAIFQPSYIPSENGHLRASLSKLVKTDPEKEQFIRSVLLSIDRDGQETELQSRAKTVVHNVSHYLFTLLSITQYGQLKEKLEKIVETAIKVWRPMQHATKKYETEFDPEEWSHKDDGLFQFPMGTPDQTGLEQPVHDLLVIFPGLNSLESDSLEPDSLEPDSFIEVLTPVIPLMSSQKLCVAATQELREEVRGLSSPVGKPKTRRKGSIAQSNAPPFLGKHSSGASGN</sequence>
<dbReference type="EMBL" id="JAQJAN010000001">
    <property type="protein sequence ID" value="KAJ5740925.1"/>
    <property type="molecule type" value="Genomic_DNA"/>
</dbReference>
<protein>
    <submittedName>
        <fullName evidence="3">Uncharacterized protein</fullName>
    </submittedName>
</protein>
<keyword evidence="1" id="KW-0175">Coiled coil</keyword>
<reference evidence="3" key="1">
    <citation type="journal article" date="2023" name="IMA Fungus">
        <title>Comparative genomic study of the Penicillium genus elucidates a diverse pangenome and 15 lateral gene transfer events.</title>
        <authorList>
            <person name="Petersen C."/>
            <person name="Sorensen T."/>
            <person name="Nielsen M.R."/>
            <person name="Sondergaard T.E."/>
            <person name="Sorensen J.L."/>
            <person name="Fitzpatrick D.A."/>
            <person name="Frisvad J.C."/>
            <person name="Nielsen K.L."/>
        </authorList>
    </citation>
    <scope>NUCLEOTIDE SEQUENCE</scope>
    <source>
        <strain evidence="3">IBT 17514</strain>
    </source>
</reference>
<feature type="region of interest" description="Disordered" evidence="2">
    <location>
        <begin position="502"/>
        <end position="540"/>
    </location>
</feature>
<gene>
    <name evidence="3" type="ORF">N7493_000797</name>
</gene>
<dbReference type="AlphaFoldDB" id="A0AAD6HX40"/>
<accession>A0AAD6HX40</accession>
<name>A0AAD6HX40_9EURO</name>
<keyword evidence="4" id="KW-1185">Reference proteome</keyword>
<reference evidence="3" key="2">
    <citation type="submission" date="2023-01" db="EMBL/GenBank/DDBJ databases">
        <authorList>
            <person name="Petersen C."/>
        </authorList>
    </citation>
    <scope>NUCLEOTIDE SEQUENCE</scope>
    <source>
        <strain evidence="3">IBT 17514</strain>
    </source>
</reference>
<evidence type="ECO:0000256" key="1">
    <source>
        <dbReference type="SAM" id="Coils"/>
    </source>
</evidence>
<organism evidence="3 4">
    <name type="scientific">Penicillium malachiteum</name>
    <dbReference type="NCBI Taxonomy" id="1324776"/>
    <lineage>
        <taxon>Eukaryota</taxon>
        <taxon>Fungi</taxon>
        <taxon>Dikarya</taxon>
        <taxon>Ascomycota</taxon>
        <taxon>Pezizomycotina</taxon>
        <taxon>Eurotiomycetes</taxon>
        <taxon>Eurotiomycetidae</taxon>
        <taxon>Eurotiales</taxon>
        <taxon>Aspergillaceae</taxon>
        <taxon>Penicillium</taxon>
    </lineage>
</organism>